<dbReference type="InterPro" id="IPR009061">
    <property type="entry name" value="DNA-bd_dom_put_sf"/>
</dbReference>
<dbReference type="EMBL" id="CP017634">
    <property type="protein sequence ID" value="ATW24126.1"/>
    <property type="molecule type" value="Genomic_DNA"/>
</dbReference>
<dbReference type="AlphaFoldDB" id="A0A3G1KNX2"/>
<gene>
    <name evidence="2" type="ORF">DCMF_04430</name>
</gene>
<dbReference type="KEGG" id="fwa:DCMF_04430"/>
<dbReference type="GO" id="GO:0003677">
    <property type="term" value="F:DNA binding"/>
    <property type="evidence" value="ECO:0007669"/>
    <property type="project" value="InterPro"/>
</dbReference>
<dbReference type="RefSeq" id="WP_148133307.1">
    <property type="nucleotide sequence ID" value="NZ_CP017634.1"/>
</dbReference>
<dbReference type="Proteomes" id="UP000323521">
    <property type="component" value="Chromosome"/>
</dbReference>
<proteinExistence type="predicted"/>
<name>A0A3G1KNX2_FORW1</name>
<evidence type="ECO:0000313" key="3">
    <source>
        <dbReference type="Proteomes" id="UP000323521"/>
    </source>
</evidence>
<sequence length="73" mass="8411">MDQLGDKVAYTIHEAIEATGLGKNFIYELMNTGQLGFVRRGKGGTKRVIPKFELERWLKENLEFAERPRRKTG</sequence>
<protein>
    <recommendedName>
        <fullName evidence="1">Helix-turn-helix domain-containing protein</fullName>
    </recommendedName>
</protein>
<feature type="domain" description="Helix-turn-helix" evidence="1">
    <location>
        <begin position="10"/>
        <end position="61"/>
    </location>
</feature>
<keyword evidence="3" id="KW-1185">Reference proteome</keyword>
<reference evidence="2 3" key="1">
    <citation type="submission" date="2016-10" db="EMBL/GenBank/DDBJ databases">
        <title>Complete Genome Sequence of Peptococcaceae strain DCMF.</title>
        <authorList>
            <person name="Edwards R.J."/>
            <person name="Holland S.I."/>
            <person name="Deshpande N.P."/>
            <person name="Wong Y.K."/>
            <person name="Ertan H."/>
            <person name="Manefield M."/>
            <person name="Russell T.L."/>
            <person name="Lee M.J."/>
        </authorList>
    </citation>
    <scope>NUCLEOTIDE SEQUENCE [LARGE SCALE GENOMIC DNA]</scope>
    <source>
        <strain evidence="2 3">DCMF</strain>
    </source>
</reference>
<dbReference type="NCBIfam" id="TIGR01764">
    <property type="entry name" value="excise"/>
    <property type="match status" value="1"/>
</dbReference>
<evidence type="ECO:0000313" key="2">
    <source>
        <dbReference type="EMBL" id="ATW24126.1"/>
    </source>
</evidence>
<dbReference type="SUPFAM" id="SSF46955">
    <property type="entry name" value="Putative DNA-binding domain"/>
    <property type="match status" value="1"/>
</dbReference>
<organism evidence="2 3">
    <name type="scientific">Formimonas warabiya</name>
    <dbReference type="NCBI Taxonomy" id="1761012"/>
    <lineage>
        <taxon>Bacteria</taxon>
        <taxon>Bacillati</taxon>
        <taxon>Bacillota</taxon>
        <taxon>Clostridia</taxon>
        <taxon>Eubacteriales</taxon>
        <taxon>Peptococcaceae</taxon>
        <taxon>Candidatus Formimonas</taxon>
    </lineage>
</organism>
<dbReference type="OrthoDB" id="7173980at2"/>
<evidence type="ECO:0000259" key="1">
    <source>
        <dbReference type="Pfam" id="PF12728"/>
    </source>
</evidence>
<dbReference type="InterPro" id="IPR010093">
    <property type="entry name" value="SinI_DNA-bd"/>
</dbReference>
<dbReference type="InterPro" id="IPR041657">
    <property type="entry name" value="HTH_17"/>
</dbReference>
<accession>A0A3G1KNX2</accession>
<dbReference type="Pfam" id="PF12728">
    <property type="entry name" value="HTH_17"/>
    <property type="match status" value="1"/>
</dbReference>